<comment type="subcellular location">
    <subcellularLocation>
        <location evidence="1">Virion</location>
    </subcellularLocation>
</comment>
<protein>
    <recommendedName>
        <fullName evidence="9">Maturation</fullName>
    </recommendedName>
</protein>
<evidence type="ECO:0000256" key="5">
    <source>
        <dbReference type="ARBA" id="ARBA00023104"/>
    </source>
</evidence>
<evidence type="ECO:0000256" key="2">
    <source>
        <dbReference type="ARBA" id="ARBA00022581"/>
    </source>
</evidence>
<dbReference type="Pfam" id="PF03863">
    <property type="entry name" value="Phage_mat-A"/>
    <property type="match status" value="1"/>
</dbReference>
<keyword evidence="4" id="KW-0946">Virion</keyword>
<dbReference type="GO" id="GO:0039666">
    <property type="term" value="P:virion attachment to host cell pilus"/>
    <property type="evidence" value="ECO:0007669"/>
    <property type="project" value="UniProtKB-KW"/>
</dbReference>
<proteinExistence type="inferred from homology"/>
<evidence type="ECO:0000256" key="3">
    <source>
        <dbReference type="ARBA" id="ARBA00022804"/>
    </source>
</evidence>
<keyword evidence="6" id="KW-1160">Virus entry into host cell</keyword>
<sequence length="406" mass="45973">MPVINTEHSLGYRTRNFRYDGPSLTSQENTTFAKTWTNSRITVTNKRWRWLIRHGLNATNGYSRSTFNLFNVPTTGFGTFSDPSQGVNGQPTTYYIDQWDFGVNPLDPINFSASQADLLARQRFVSNYREIRTAFQGGTFLGELMETVRMIKRPASALRDGINRYHSDVKKRLKRSKHPNRVVQDTWLEYVFGWAPLISDISSACQLATADPYRIMQPIHGSGFVDWEEESGDVNRAPSTIGGPLVWVSRYRRMNDVGVRYKGAVSAENTPPSFPEQLGLSWSNVLPTIWELIPYSFLVDYFTNVGKVIEGISTGPISLAWGCKSTRKRSSCFKQVLFNPVTTTANYNNSRKWSGYITGSGRIGHYSWFLRESVEQVYVGISDFTFKLPGSGTKWLNIAALARLRG</sequence>
<evidence type="ECO:0000256" key="6">
    <source>
        <dbReference type="ARBA" id="ARBA00023296"/>
    </source>
</evidence>
<organism evidence="8">
    <name type="scientific">Leviviridae sp</name>
    <dbReference type="NCBI Taxonomy" id="2027243"/>
    <lineage>
        <taxon>Viruses</taxon>
        <taxon>Riboviria</taxon>
        <taxon>Orthornavirae</taxon>
        <taxon>Lenarviricota</taxon>
        <taxon>Leviviricetes</taxon>
        <taxon>Norzivirales</taxon>
        <taxon>Fiersviridae</taxon>
    </lineage>
</organism>
<evidence type="ECO:0000256" key="4">
    <source>
        <dbReference type="ARBA" id="ARBA00022844"/>
    </source>
</evidence>
<evidence type="ECO:0000256" key="7">
    <source>
        <dbReference type="ARBA" id="ARBA00035110"/>
    </source>
</evidence>
<evidence type="ECO:0008006" key="9">
    <source>
        <dbReference type="Google" id="ProtNLM"/>
    </source>
</evidence>
<name>A0A514D1Q5_9VIRU</name>
<keyword evidence="3" id="KW-1161">Viral attachment to host cell</keyword>
<evidence type="ECO:0000256" key="1">
    <source>
        <dbReference type="ARBA" id="ARBA00004328"/>
    </source>
</evidence>
<comment type="similarity">
    <text evidence="7">Belongs to the Leviviricetes maturation protein family.</text>
</comment>
<gene>
    <name evidence="8" type="ORF">H1Rhizo25708_000003</name>
</gene>
<keyword evidence="5" id="KW-1175">Viral attachment to host cell pilus</keyword>
<dbReference type="InterPro" id="IPR005563">
    <property type="entry name" value="A_protein"/>
</dbReference>
<dbReference type="EMBL" id="MN033465">
    <property type="protein sequence ID" value="QDH87550.1"/>
    <property type="molecule type" value="Genomic_RNA"/>
</dbReference>
<dbReference type="GO" id="GO:0044423">
    <property type="term" value="C:virion component"/>
    <property type="evidence" value="ECO:0007669"/>
    <property type="project" value="UniProtKB-KW"/>
</dbReference>
<evidence type="ECO:0000313" key="8">
    <source>
        <dbReference type="EMBL" id="QDH87550.1"/>
    </source>
</evidence>
<reference evidence="8" key="1">
    <citation type="submission" date="2019-05" db="EMBL/GenBank/DDBJ databases">
        <title>Metatranscriptomic reconstruction reveals RNA viruses with the potential to shape carbon cycling in soil.</title>
        <authorList>
            <person name="Starr E.P."/>
            <person name="Nuccio E."/>
            <person name="Pett-Ridge J."/>
            <person name="Banfield J.F."/>
            <person name="Firestone M.K."/>
        </authorList>
    </citation>
    <scope>NUCLEOTIDE SEQUENCE</scope>
    <source>
        <strain evidence="8">H1_Rhizo_25_scaffold_708</strain>
    </source>
</reference>
<accession>A0A514D1Q5</accession>
<keyword evidence="2" id="KW-0945">Host-virus interaction</keyword>